<evidence type="ECO:0000256" key="3">
    <source>
        <dbReference type="ARBA" id="ARBA00022741"/>
    </source>
</evidence>
<evidence type="ECO:0000256" key="5">
    <source>
        <dbReference type="ARBA" id="ARBA00022840"/>
    </source>
</evidence>
<evidence type="ECO:0000256" key="4">
    <source>
        <dbReference type="ARBA" id="ARBA00022777"/>
    </source>
</evidence>
<dbReference type="GO" id="GO:0005737">
    <property type="term" value="C:cytoplasm"/>
    <property type="evidence" value="ECO:0007669"/>
    <property type="project" value="TreeGrafter"/>
</dbReference>
<evidence type="ECO:0000256" key="2">
    <source>
        <dbReference type="ARBA" id="ARBA00022679"/>
    </source>
</evidence>
<feature type="region of interest" description="Disordered" evidence="8">
    <location>
        <begin position="81"/>
        <end position="170"/>
    </location>
</feature>
<evidence type="ECO:0000256" key="7">
    <source>
        <dbReference type="RuleBase" id="RU000304"/>
    </source>
</evidence>
<dbReference type="Gene3D" id="1.10.510.10">
    <property type="entry name" value="Transferase(Phosphotransferase) domain 1"/>
    <property type="match status" value="1"/>
</dbReference>
<feature type="compositionally biased region" description="Polar residues" evidence="8">
    <location>
        <begin position="120"/>
        <end position="133"/>
    </location>
</feature>
<dbReference type="AlphaFoldDB" id="A0A9P6Q394"/>
<dbReference type="InterPro" id="IPR017441">
    <property type="entry name" value="Protein_kinase_ATP_BS"/>
</dbReference>
<dbReference type="PANTHER" id="PTHR24345">
    <property type="entry name" value="SERINE/THREONINE-PROTEIN KINASE PLK"/>
    <property type="match status" value="1"/>
</dbReference>
<dbReference type="EMBL" id="JAAAJB010000326">
    <property type="protein sequence ID" value="KAG0258388.1"/>
    <property type="molecule type" value="Genomic_DNA"/>
</dbReference>
<comment type="similarity">
    <text evidence="7">Belongs to the protein kinase superfamily.</text>
</comment>
<evidence type="ECO:0000313" key="10">
    <source>
        <dbReference type="EMBL" id="KAG0258388.1"/>
    </source>
</evidence>
<feature type="binding site" evidence="6">
    <location>
        <position position="269"/>
    </location>
    <ligand>
        <name>ATP</name>
        <dbReference type="ChEBI" id="CHEBI:30616"/>
    </ligand>
</feature>
<dbReference type="InterPro" id="IPR008271">
    <property type="entry name" value="Ser/Thr_kinase_AS"/>
</dbReference>
<dbReference type="SMART" id="SM00220">
    <property type="entry name" value="S_TKc"/>
    <property type="match status" value="1"/>
</dbReference>
<dbReference type="SUPFAM" id="SSF56112">
    <property type="entry name" value="Protein kinase-like (PK-like)"/>
    <property type="match status" value="1"/>
</dbReference>
<evidence type="ECO:0000259" key="9">
    <source>
        <dbReference type="PROSITE" id="PS50011"/>
    </source>
</evidence>
<feature type="region of interest" description="Disordered" evidence="8">
    <location>
        <begin position="190"/>
        <end position="244"/>
    </location>
</feature>
<evidence type="ECO:0000313" key="11">
    <source>
        <dbReference type="Proteomes" id="UP000807716"/>
    </source>
</evidence>
<reference evidence="10" key="1">
    <citation type="journal article" date="2020" name="Fungal Divers.">
        <title>Resolving the Mortierellaceae phylogeny through synthesis of multi-gene phylogenetics and phylogenomics.</title>
        <authorList>
            <person name="Vandepol N."/>
            <person name="Liber J."/>
            <person name="Desiro A."/>
            <person name="Na H."/>
            <person name="Kennedy M."/>
            <person name="Barry K."/>
            <person name="Grigoriev I.V."/>
            <person name="Miller A.N."/>
            <person name="O'Donnell K."/>
            <person name="Stajich J.E."/>
            <person name="Bonito G."/>
        </authorList>
    </citation>
    <scope>NUCLEOTIDE SEQUENCE</scope>
    <source>
        <strain evidence="10">BC1065</strain>
    </source>
</reference>
<feature type="compositionally biased region" description="Low complexity" evidence="8">
    <location>
        <begin position="190"/>
        <end position="210"/>
    </location>
</feature>
<proteinExistence type="inferred from homology"/>
<feature type="compositionally biased region" description="Polar residues" evidence="8">
    <location>
        <begin position="142"/>
        <end position="161"/>
    </location>
</feature>
<keyword evidence="5 6" id="KW-0067">ATP-binding</keyword>
<dbReference type="GO" id="GO:0004674">
    <property type="term" value="F:protein serine/threonine kinase activity"/>
    <property type="evidence" value="ECO:0007669"/>
    <property type="project" value="UniProtKB-KW"/>
</dbReference>
<dbReference type="Proteomes" id="UP000807716">
    <property type="component" value="Unassembled WGS sequence"/>
</dbReference>
<name>A0A9P6Q394_9FUNG</name>
<accession>A0A9P6Q394</accession>
<organism evidence="10 11">
    <name type="scientific">Actinomortierella ambigua</name>
    <dbReference type="NCBI Taxonomy" id="1343610"/>
    <lineage>
        <taxon>Eukaryota</taxon>
        <taxon>Fungi</taxon>
        <taxon>Fungi incertae sedis</taxon>
        <taxon>Mucoromycota</taxon>
        <taxon>Mortierellomycotina</taxon>
        <taxon>Mortierellomycetes</taxon>
        <taxon>Mortierellales</taxon>
        <taxon>Mortierellaceae</taxon>
        <taxon>Actinomortierella</taxon>
    </lineage>
</organism>
<dbReference type="PROSITE" id="PS00108">
    <property type="entry name" value="PROTEIN_KINASE_ST"/>
    <property type="match status" value="1"/>
</dbReference>
<keyword evidence="3 6" id="KW-0547">Nucleotide-binding</keyword>
<dbReference type="GO" id="GO:0007052">
    <property type="term" value="P:mitotic spindle organization"/>
    <property type="evidence" value="ECO:0007669"/>
    <property type="project" value="TreeGrafter"/>
</dbReference>
<dbReference type="GO" id="GO:0005634">
    <property type="term" value="C:nucleus"/>
    <property type="evidence" value="ECO:0007669"/>
    <property type="project" value="TreeGrafter"/>
</dbReference>
<evidence type="ECO:0000256" key="8">
    <source>
        <dbReference type="SAM" id="MobiDB-lite"/>
    </source>
</evidence>
<dbReference type="FunFam" id="3.30.200.20:FF:000042">
    <property type="entry name" value="Aurora kinase A"/>
    <property type="match status" value="1"/>
</dbReference>
<keyword evidence="11" id="KW-1185">Reference proteome</keyword>
<dbReference type="PROSITE" id="PS50011">
    <property type="entry name" value="PROTEIN_KINASE_DOM"/>
    <property type="match status" value="1"/>
</dbReference>
<evidence type="ECO:0000256" key="1">
    <source>
        <dbReference type="ARBA" id="ARBA00022527"/>
    </source>
</evidence>
<dbReference type="GO" id="GO:0005524">
    <property type="term" value="F:ATP binding"/>
    <property type="evidence" value="ECO:0007669"/>
    <property type="project" value="UniProtKB-UniRule"/>
</dbReference>
<keyword evidence="2" id="KW-0808">Transferase</keyword>
<protein>
    <submittedName>
        <fullName evidence="10">Cell cycle serine/threonine-protein kinase cdc5/MSD2</fullName>
    </submittedName>
</protein>
<keyword evidence="4 10" id="KW-0418">Kinase</keyword>
<feature type="compositionally biased region" description="Basic and acidic residues" evidence="8">
    <location>
        <begin position="81"/>
        <end position="90"/>
    </location>
</feature>
<dbReference type="GO" id="GO:0000922">
    <property type="term" value="C:spindle pole"/>
    <property type="evidence" value="ECO:0007669"/>
    <property type="project" value="TreeGrafter"/>
</dbReference>
<dbReference type="Pfam" id="PF00069">
    <property type="entry name" value="Pkinase"/>
    <property type="match status" value="1"/>
</dbReference>
<dbReference type="GO" id="GO:0005816">
    <property type="term" value="C:spindle pole body"/>
    <property type="evidence" value="ECO:0007669"/>
    <property type="project" value="TreeGrafter"/>
</dbReference>
<dbReference type="InterPro" id="IPR000719">
    <property type="entry name" value="Prot_kinase_dom"/>
</dbReference>
<dbReference type="InterPro" id="IPR011009">
    <property type="entry name" value="Kinase-like_dom_sf"/>
</dbReference>
<dbReference type="Gene3D" id="3.30.200.20">
    <property type="entry name" value="Phosphorylase Kinase, domain 1"/>
    <property type="match status" value="1"/>
</dbReference>
<sequence length="479" mass="52714">MVTRNNISRPKNNLNKLKRVRKQALKSNKTTAVSKAAASALTVKHIRVISKKKEQQRGKSTKHALETALIKAGGVRDAAMKEDTEVKEEASLPLAVPGGPGTTLGAPSAPRRPIRKLQYQHGSPSQPDSQYGVGNQLGGMTGVSSTLGGNNMHPTPESRQPTNNTATTSTATTFTARKLVPPTRRVPATAAAVPGGTTTTAAGATETAEPLVDKPKSKRKDKVPRLPPPQTIVDGGNKKTYTRGPSLGEGGFASCYELRDEEGKRFAAKVIQKVELNTHKTKQKLFAEIKIHQVLRHENIVRYYTCFEDENFVYLLLELCESKTLMDLLKRRKVVTEPEARYYMKEIVAACAHLHQGKIIHRDLKLGNIFLSHDMHVKVGDFGLAALLQNSEERKKTICGTPNYIAPEILFETNGHSFEVDIWSLGCIINIRELNYSFPPEIPISNEAKSLITALLSPRPGRAYPRPQYIDSSRGLAYL</sequence>
<evidence type="ECO:0000256" key="6">
    <source>
        <dbReference type="PROSITE-ProRule" id="PRU10141"/>
    </source>
</evidence>
<keyword evidence="1 7" id="KW-0723">Serine/threonine-protein kinase</keyword>
<gene>
    <name evidence="10" type="primary">CDC5_1</name>
    <name evidence="10" type="ORF">DFQ27_004657</name>
</gene>
<dbReference type="OrthoDB" id="408964at2759"/>
<dbReference type="GO" id="GO:0000776">
    <property type="term" value="C:kinetochore"/>
    <property type="evidence" value="ECO:0007669"/>
    <property type="project" value="TreeGrafter"/>
</dbReference>
<comment type="caution">
    <text evidence="10">The sequence shown here is derived from an EMBL/GenBank/DDBJ whole genome shotgun (WGS) entry which is preliminary data.</text>
</comment>
<dbReference type="PANTHER" id="PTHR24345:SF0">
    <property type="entry name" value="CELL CYCLE SERINE_THREONINE-PROTEIN KINASE CDC5_MSD2"/>
    <property type="match status" value="1"/>
</dbReference>
<feature type="domain" description="Protein kinase" evidence="9">
    <location>
        <begin position="241"/>
        <end position="479"/>
    </location>
</feature>
<dbReference type="PROSITE" id="PS00107">
    <property type="entry name" value="PROTEIN_KINASE_ATP"/>
    <property type="match status" value="1"/>
</dbReference>